<dbReference type="PROSITE" id="PS50949">
    <property type="entry name" value="HTH_GNTR"/>
    <property type="match status" value="1"/>
</dbReference>
<sequence>MHSAPVGAATEIPVFRLPVTLPDTDAQASGLTRQEWVYRQLRAAILGGHFVPGRSVTLRGIAGMLGTSLTPVREAIRRLVAERALVAHGNRRVSVPRMTPAKLDELCAVRASLEVMAAERSLPLQDGARLQRLWALNAAVDEAIAAGDVTAYLGHHREFHYMLCGVEQPGAVVRPLLESLWLQFSPFLRLVLAHIGVDYVIDRHVEALRAIERGDVAALRFALEADIREGLGSITEADWKTLDREG</sequence>
<proteinExistence type="predicted"/>
<organism evidence="5 6">
    <name type="scientific">Sediminicurvatus halobius</name>
    <dbReference type="NCBI Taxonomy" id="2182432"/>
    <lineage>
        <taxon>Bacteria</taxon>
        <taxon>Pseudomonadati</taxon>
        <taxon>Pseudomonadota</taxon>
        <taxon>Gammaproteobacteria</taxon>
        <taxon>Chromatiales</taxon>
        <taxon>Ectothiorhodospiraceae</taxon>
        <taxon>Sediminicurvatus</taxon>
    </lineage>
</organism>
<name>A0A2U2N296_9GAMM</name>
<evidence type="ECO:0000256" key="2">
    <source>
        <dbReference type="ARBA" id="ARBA00023125"/>
    </source>
</evidence>
<dbReference type="Pfam" id="PF07729">
    <property type="entry name" value="FCD"/>
    <property type="match status" value="1"/>
</dbReference>
<dbReference type="Gene3D" id="1.20.120.530">
    <property type="entry name" value="GntR ligand-binding domain-like"/>
    <property type="match status" value="1"/>
</dbReference>
<dbReference type="Proteomes" id="UP000245474">
    <property type="component" value="Unassembled WGS sequence"/>
</dbReference>
<evidence type="ECO:0000313" key="5">
    <source>
        <dbReference type="EMBL" id="PWG63094.1"/>
    </source>
</evidence>
<keyword evidence="1" id="KW-0805">Transcription regulation</keyword>
<dbReference type="PANTHER" id="PTHR43537:SF39">
    <property type="entry name" value="HTH-TYPE TRANSCRIPTIONAL REGULATOR MCBR"/>
    <property type="match status" value="1"/>
</dbReference>
<dbReference type="Gene3D" id="1.10.10.10">
    <property type="entry name" value="Winged helix-like DNA-binding domain superfamily/Winged helix DNA-binding domain"/>
    <property type="match status" value="1"/>
</dbReference>
<dbReference type="SMART" id="SM00895">
    <property type="entry name" value="FCD"/>
    <property type="match status" value="1"/>
</dbReference>
<accession>A0A2U2N296</accession>
<gene>
    <name evidence="5" type="ORF">DEM34_09590</name>
</gene>
<evidence type="ECO:0000313" key="6">
    <source>
        <dbReference type="Proteomes" id="UP000245474"/>
    </source>
</evidence>
<feature type="domain" description="HTH gntR-type" evidence="4">
    <location>
        <begin position="31"/>
        <end position="98"/>
    </location>
</feature>
<dbReference type="InterPro" id="IPR036388">
    <property type="entry name" value="WH-like_DNA-bd_sf"/>
</dbReference>
<keyword evidence="3" id="KW-0804">Transcription</keyword>
<evidence type="ECO:0000256" key="3">
    <source>
        <dbReference type="ARBA" id="ARBA00023163"/>
    </source>
</evidence>
<dbReference type="OrthoDB" id="6627771at2"/>
<keyword evidence="6" id="KW-1185">Reference proteome</keyword>
<dbReference type="InterPro" id="IPR000524">
    <property type="entry name" value="Tscrpt_reg_HTH_GntR"/>
</dbReference>
<protein>
    <submittedName>
        <fullName evidence="5">GntR family transcriptional regulator</fullName>
    </submittedName>
</protein>
<dbReference type="EMBL" id="QFFI01000013">
    <property type="protein sequence ID" value="PWG63094.1"/>
    <property type="molecule type" value="Genomic_DNA"/>
</dbReference>
<dbReference type="InterPro" id="IPR008920">
    <property type="entry name" value="TF_FadR/GntR_C"/>
</dbReference>
<dbReference type="InterPro" id="IPR011711">
    <property type="entry name" value="GntR_C"/>
</dbReference>
<dbReference type="GO" id="GO:0003677">
    <property type="term" value="F:DNA binding"/>
    <property type="evidence" value="ECO:0007669"/>
    <property type="project" value="UniProtKB-KW"/>
</dbReference>
<evidence type="ECO:0000256" key="1">
    <source>
        <dbReference type="ARBA" id="ARBA00023015"/>
    </source>
</evidence>
<comment type="caution">
    <text evidence="5">The sequence shown here is derived from an EMBL/GenBank/DDBJ whole genome shotgun (WGS) entry which is preliminary data.</text>
</comment>
<reference evidence="5 6" key="1">
    <citation type="submission" date="2018-05" db="EMBL/GenBank/DDBJ databases">
        <title>Spiribacter halobius sp. nov., a moderately halophilic bacterium isolated from marine solar saltern.</title>
        <authorList>
            <person name="Zheng W.-S."/>
            <person name="Lu D.-C."/>
            <person name="Du Z.-J."/>
        </authorList>
    </citation>
    <scope>NUCLEOTIDE SEQUENCE [LARGE SCALE GENOMIC DNA]</scope>
    <source>
        <strain evidence="5 6">E85</strain>
    </source>
</reference>
<keyword evidence="2" id="KW-0238">DNA-binding</keyword>
<dbReference type="SUPFAM" id="SSF48008">
    <property type="entry name" value="GntR ligand-binding domain-like"/>
    <property type="match status" value="1"/>
</dbReference>
<dbReference type="InterPro" id="IPR036390">
    <property type="entry name" value="WH_DNA-bd_sf"/>
</dbReference>
<dbReference type="AlphaFoldDB" id="A0A2U2N296"/>
<dbReference type="PANTHER" id="PTHR43537">
    <property type="entry name" value="TRANSCRIPTIONAL REGULATOR, GNTR FAMILY"/>
    <property type="match status" value="1"/>
</dbReference>
<evidence type="ECO:0000259" key="4">
    <source>
        <dbReference type="PROSITE" id="PS50949"/>
    </source>
</evidence>
<dbReference type="SUPFAM" id="SSF46785">
    <property type="entry name" value="Winged helix' DNA-binding domain"/>
    <property type="match status" value="1"/>
</dbReference>
<dbReference type="Pfam" id="PF00392">
    <property type="entry name" value="GntR"/>
    <property type="match status" value="1"/>
</dbReference>
<dbReference type="GO" id="GO:0003700">
    <property type="term" value="F:DNA-binding transcription factor activity"/>
    <property type="evidence" value="ECO:0007669"/>
    <property type="project" value="InterPro"/>
</dbReference>